<evidence type="ECO:0000256" key="2">
    <source>
        <dbReference type="ARBA" id="ARBA00022614"/>
    </source>
</evidence>
<keyword evidence="6" id="KW-0067">ATP-binding</keyword>
<reference evidence="9 10" key="1">
    <citation type="submission" date="2017-09" db="EMBL/GenBank/DDBJ databases">
        <authorList>
            <consortium name="International Durum Wheat Genome Sequencing Consortium (IDWGSC)"/>
            <person name="Milanesi L."/>
        </authorList>
    </citation>
    <scope>NUCLEOTIDE SEQUENCE [LARGE SCALE GENOMIC DNA]</scope>
    <source>
        <strain evidence="10">cv. Svevo</strain>
    </source>
</reference>
<dbReference type="SUPFAM" id="SSF52540">
    <property type="entry name" value="P-loop containing nucleoside triphosphate hydrolases"/>
    <property type="match status" value="1"/>
</dbReference>
<dbReference type="PRINTS" id="PR00364">
    <property type="entry name" value="DISEASERSIST"/>
</dbReference>
<feature type="domain" description="Disease resistance N-terminal" evidence="8">
    <location>
        <begin position="24"/>
        <end position="103"/>
    </location>
</feature>
<dbReference type="PANTHER" id="PTHR36766:SF60">
    <property type="entry name" value="NB-ARC DOMAIN-CONTAINING PROTEIN"/>
    <property type="match status" value="1"/>
</dbReference>
<evidence type="ECO:0000256" key="3">
    <source>
        <dbReference type="ARBA" id="ARBA00022737"/>
    </source>
</evidence>
<dbReference type="InterPro" id="IPR002182">
    <property type="entry name" value="NB-ARC"/>
</dbReference>
<keyword evidence="10" id="KW-1185">Reference proteome</keyword>
<dbReference type="EMBL" id="LT934124">
    <property type="protein sequence ID" value="VAI94392.1"/>
    <property type="molecule type" value="Genomic_DNA"/>
</dbReference>
<dbReference type="Gene3D" id="1.20.5.4130">
    <property type="match status" value="1"/>
</dbReference>
<dbReference type="AlphaFoldDB" id="A0A9R1AFT3"/>
<sequence>MAEVALAVAGVRAGLQLVVSPILKKLLTDPARCLGVDMVSELHELETNIMPQFALLVEAANRSPHRPMLNKWVQQLKDAFCKAEDLLDEHEYNILKREAEKGKECMPEHASSSNTIMKHVRTASSRLSNLRPKNKRLLHQLKELKAILEKAKDFRELLCLPAGNSAEASAVPTPVVLVVTSMVPQKVIGRDKDRDDIIDLLTKPIALESDTSRYSGLAIVGLGGMGKSTLAQHVYNDKRVKEHFEVRMWVCISRRLDVDRHTRLIIESTTKGECPRIDNLDTLQCKLTDILQNPNRYLLVLDDVWFEENTNEMEWEKLLSPLVSQRMGSKVLVTSRSDILPAPLCCNETIHLKIWKTPIS</sequence>
<dbReference type="GO" id="GO:0006952">
    <property type="term" value="P:defense response"/>
    <property type="evidence" value="ECO:0007669"/>
    <property type="project" value="UniProtKB-KW"/>
</dbReference>
<dbReference type="OMA" id="WECFLSI"/>
<name>A0A9R1AFT3_TRITD</name>
<organism evidence="9 10">
    <name type="scientific">Triticum turgidum subsp. durum</name>
    <name type="common">Durum wheat</name>
    <name type="synonym">Triticum durum</name>
    <dbReference type="NCBI Taxonomy" id="4567"/>
    <lineage>
        <taxon>Eukaryota</taxon>
        <taxon>Viridiplantae</taxon>
        <taxon>Streptophyta</taxon>
        <taxon>Embryophyta</taxon>
        <taxon>Tracheophyta</taxon>
        <taxon>Spermatophyta</taxon>
        <taxon>Magnoliopsida</taxon>
        <taxon>Liliopsida</taxon>
        <taxon>Poales</taxon>
        <taxon>Poaceae</taxon>
        <taxon>BOP clade</taxon>
        <taxon>Pooideae</taxon>
        <taxon>Triticodae</taxon>
        <taxon>Triticeae</taxon>
        <taxon>Triticinae</taxon>
        <taxon>Triticum</taxon>
    </lineage>
</organism>
<keyword evidence="5" id="KW-0611">Plant defense</keyword>
<evidence type="ECO:0000313" key="9">
    <source>
        <dbReference type="EMBL" id="VAI94392.1"/>
    </source>
</evidence>
<protein>
    <submittedName>
        <fullName evidence="9">Uncharacterized protein</fullName>
    </submittedName>
</protein>
<evidence type="ECO:0000313" key="10">
    <source>
        <dbReference type="Proteomes" id="UP000324705"/>
    </source>
</evidence>
<evidence type="ECO:0000259" key="8">
    <source>
        <dbReference type="Pfam" id="PF18052"/>
    </source>
</evidence>
<dbReference type="Gene3D" id="3.40.50.300">
    <property type="entry name" value="P-loop containing nucleotide triphosphate hydrolases"/>
    <property type="match status" value="1"/>
</dbReference>
<dbReference type="GO" id="GO:0005524">
    <property type="term" value="F:ATP binding"/>
    <property type="evidence" value="ECO:0007669"/>
    <property type="project" value="UniProtKB-KW"/>
</dbReference>
<dbReference type="PANTHER" id="PTHR36766">
    <property type="entry name" value="PLANT BROAD-SPECTRUM MILDEW RESISTANCE PROTEIN RPW8"/>
    <property type="match status" value="1"/>
</dbReference>
<keyword evidence="2" id="KW-0433">Leucine-rich repeat</keyword>
<gene>
    <name evidence="9" type="ORF">TRITD_7Bv1G234130</name>
</gene>
<feature type="domain" description="NB-ARC" evidence="7">
    <location>
        <begin position="216"/>
        <end position="338"/>
    </location>
</feature>
<evidence type="ECO:0000256" key="6">
    <source>
        <dbReference type="ARBA" id="ARBA00022840"/>
    </source>
</evidence>
<keyword evidence="4" id="KW-0547">Nucleotide-binding</keyword>
<dbReference type="Pfam" id="PF18052">
    <property type="entry name" value="Rx_N"/>
    <property type="match status" value="1"/>
</dbReference>
<evidence type="ECO:0000259" key="7">
    <source>
        <dbReference type="Pfam" id="PF00931"/>
    </source>
</evidence>
<evidence type="ECO:0000256" key="4">
    <source>
        <dbReference type="ARBA" id="ARBA00022741"/>
    </source>
</evidence>
<dbReference type="Pfam" id="PF00931">
    <property type="entry name" value="NB-ARC"/>
    <property type="match status" value="1"/>
</dbReference>
<dbReference type="InterPro" id="IPR041118">
    <property type="entry name" value="Rx_N"/>
</dbReference>
<accession>A0A9R1AFT3</accession>
<dbReference type="InterPro" id="IPR027417">
    <property type="entry name" value="P-loop_NTPase"/>
</dbReference>
<comment type="similarity">
    <text evidence="1">Belongs to the disease resistance NB-LRR family.</text>
</comment>
<dbReference type="Proteomes" id="UP000324705">
    <property type="component" value="Chromosome 7B"/>
</dbReference>
<keyword evidence="3" id="KW-0677">Repeat</keyword>
<evidence type="ECO:0000256" key="5">
    <source>
        <dbReference type="ARBA" id="ARBA00022821"/>
    </source>
</evidence>
<proteinExistence type="inferred from homology"/>
<dbReference type="Gramene" id="TRITD7Bv1G234130.1">
    <property type="protein sequence ID" value="TRITD7Bv1G234130.1"/>
    <property type="gene ID" value="TRITD7Bv1G234130"/>
</dbReference>
<evidence type="ECO:0000256" key="1">
    <source>
        <dbReference type="ARBA" id="ARBA00008894"/>
    </source>
</evidence>
<dbReference type="GO" id="GO:0043531">
    <property type="term" value="F:ADP binding"/>
    <property type="evidence" value="ECO:0007669"/>
    <property type="project" value="InterPro"/>
</dbReference>